<evidence type="ECO:0000256" key="2">
    <source>
        <dbReference type="ARBA" id="ARBA00002901"/>
    </source>
</evidence>
<dbReference type="PANTHER" id="PTHR10192:SF5">
    <property type="entry name" value="GEPHYRIN"/>
    <property type="match status" value="1"/>
</dbReference>
<dbReference type="InterPro" id="IPR001453">
    <property type="entry name" value="MoaB/Mog_dom"/>
</dbReference>
<dbReference type="SUPFAM" id="SSF63882">
    <property type="entry name" value="MoeA N-terminal region -like"/>
    <property type="match status" value="1"/>
</dbReference>
<evidence type="ECO:0000256" key="8">
    <source>
        <dbReference type="ARBA" id="ARBA00022842"/>
    </source>
</evidence>
<dbReference type="UniPathway" id="UPA00344"/>
<dbReference type="GO" id="GO:0006777">
    <property type="term" value="P:Mo-molybdopterin cofactor biosynthetic process"/>
    <property type="evidence" value="ECO:0007669"/>
    <property type="project" value="UniProtKB-UniRule"/>
</dbReference>
<dbReference type="FunFam" id="3.40.980.10:FF:000004">
    <property type="entry name" value="Molybdopterin molybdenumtransferase"/>
    <property type="match status" value="1"/>
</dbReference>
<evidence type="ECO:0000256" key="5">
    <source>
        <dbReference type="ARBA" id="ARBA00022505"/>
    </source>
</evidence>
<dbReference type="Gene3D" id="3.90.105.10">
    <property type="entry name" value="Molybdopterin biosynthesis moea protein, domain 2"/>
    <property type="match status" value="1"/>
</dbReference>
<comment type="cofactor">
    <cofactor evidence="1 11">
        <name>Mg(2+)</name>
        <dbReference type="ChEBI" id="CHEBI:18420"/>
    </cofactor>
</comment>
<dbReference type="PANTHER" id="PTHR10192">
    <property type="entry name" value="MOLYBDOPTERIN BIOSYNTHESIS PROTEIN"/>
    <property type="match status" value="1"/>
</dbReference>
<sequence length="395" mass="42629">MLSVAEAKELISANTLLGSPVAVPLEHSLAKILGSTIYASQSIPAYEQSAMDGYAFQFDGWKQQSVLEIAGEMAAGAAAPLSITAAQTARIFTGAPLPAGADTVVMQEKVRVQDNQLIIDDDELQKGSNVRSVGSEIRAGELALPQGSLLTPAAIGFLAGMGIHEVPVYPAPAITVIVTGNELQTPGKPLQYGQVYESNSFTLRTALQQMQISPVSFLTVEDDFDKLLHTIAQALSSADMVLLTGGVSVGNYDYVARALEVCGVTPVFHKLKQKPGKPLYFGTRDQQLVFGLPGNPSSVLTCFYEYVYPCIREQMGYAETTLSAVHLPLLHDFSKRAGLTHFLKGYWSEEGVKVLQAQESYRMQSFAVCNCLIVLPEDVTDLHKGQSVEVHLLPH</sequence>
<keyword evidence="5 11" id="KW-0500">Molybdenum</keyword>
<dbReference type="InterPro" id="IPR036135">
    <property type="entry name" value="MoeA_linker/N_sf"/>
</dbReference>
<dbReference type="NCBIfam" id="TIGR00177">
    <property type="entry name" value="molyb_syn"/>
    <property type="match status" value="1"/>
</dbReference>
<accession>A0A3B7MVL8</accession>
<comment type="function">
    <text evidence="2 11">Catalyzes the insertion of molybdate into adenylated molybdopterin with the concomitant release of AMP.</text>
</comment>
<dbReference type="SUPFAM" id="SSF63867">
    <property type="entry name" value="MoeA C-terminal domain-like"/>
    <property type="match status" value="1"/>
</dbReference>
<dbReference type="OrthoDB" id="9804758at2"/>
<keyword evidence="6 11" id="KW-0808">Transferase</keyword>
<keyword evidence="7 11" id="KW-0479">Metal-binding</keyword>
<dbReference type="Pfam" id="PF03453">
    <property type="entry name" value="MoeA_N"/>
    <property type="match status" value="1"/>
</dbReference>
<evidence type="ECO:0000256" key="7">
    <source>
        <dbReference type="ARBA" id="ARBA00022723"/>
    </source>
</evidence>
<dbReference type="KEGG" id="pseg:D3H65_04645"/>
<dbReference type="SUPFAM" id="SSF53218">
    <property type="entry name" value="Molybdenum cofactor biosynthesis proteins"/>
    <property type="match status" value="1"/>
</dbReference>
<evidence type="ECO:0000256" key="6">
    <source>
        <dbReference type="ARBA" id="ARBA00022679"/>
    </source>
</evidence>
<dbReference type="AlphaFoldDB" id="A0A3B7MVL8"/>
<dbReference type="Gene3D" id="3.40.980.10">
    <property type="entry name" value="MoaB/Mog-like domain"/>
    <property type="match status" value="1"/>
</dbReference>
<evidence type="ECO:0000313" key="13">
    <source>
        <dbReference type="EMBL" id="AXY78514.1"/>
    </source>
</evidence>
<dbReference type="InterPro" id="IPR036688">
    <property type="entry name" value="MoeA_C_domain_IV_sf"/>
</dbReference>
<keyword evidence="9 11" id="KW-0501">Molybdenum cofactor biosynthesis</keyword>
<name>A0A3B7MVL8_9BACT</name>
<protein>
    <recommendedName>
        <fullName evidence="11">Molybdopterin molybdenumtransferase</fullName>
        <ecNumber evidence="11">2.10.1.1</ecNumber>
    </recommendedName>
</protein>
<evidence type="ECO:0000256" key="9">
    <source>
        <dbReference type="ARBA" id="ARBA00023150"/>
    </source>
</evidence>
<dbReference type="InterPro" id="IPR005110">
    <property type="entry name" value="MoeA_linker/N"/>
</dbReference>
<keyword evidence="14" id="KW-1185">Reference proteome</keyword>
<keyword evidence="8 11" id="KW-0460">Magnesium</keyword>
<dbReference type="EMBL" id="CP032157">
    <property type="protein sequence ID" value="AXY78514.1"/>
    <property type="molecule type" value="Genomic_DNA"/>
</dbReference>
<dbReference type="InterPro" id="IPR036425">
    <property type="entry name" value="MoaB/Mog-like_dom_sf"/>
</dbReference>
<feature type="domain" description="MoaB/Mog" evidence="12">
    <location>
        <begin position="175"/>
        <end position="313"/>
    </location>
</feature>
<dbReference type="Proteomes" id="UP000263900">
    <property type="component" value="Chromosome"/>
</dbReference>
<comment type="pathway">
    <text evidence="3 11">Cofactor biosynthesis; molybdopterin biosynthesis.</text>
</comment>
<dbReference type="SMART" id="SM00852">
    <property type="entry name" value="MoCF_biosynth"/>
    <property type="match status" value="1"/>
</dbReference>
<dbReference type="NCBIfam" id="NF045515">
    <property type="entry name" value="Glp_gephyrin"/>
    <property type="match status" value="1"/>
</dbReference>
<dbReference type="GO" id="GO:0061599">
    <property type="term" value="F:molybdopterin molybdotransferase activity"/>
    <property type="evidence" value="ECO:0007669"/>
    <property type="project" value="UniProtKB-UniRule"/>
</dbReference>
<evidence type="ECO:0000256" key="4">
    <source>
        <dbReference type="ARBA" id="ARBA00010763"/>
    </source>
</evidence>
<dbReference type="Gene3D" id="2.170.190.11">
    <property type="entry name" value="Molybdopterin biosynthesis moea protein, domain 3"/>
    <property type="match status" value="1"/>
</dbReference>
<gene>
    <name evidence="13" type="ORF">D3H65_04645</name>
</gene>
<reference evidence="13 14" key="1">
    <citation type="submission" date="2018-09" db="EMBL/GenBank/DDBJ databases">
        <title>Genome sequencing of strain 6GH32-13.</title>
        <authorList>
            <person name="Weon H.-Y."/>
            <person name="Heo J."/>
            <person name="Kwon S.-W."/>
        </authorList>
    </citation>
    <scope>NUCLEOTIDE SEQUENCE [LARGE SCALE GENOMIC DNA]</scope>
    <source>
        <strain evidence="13 14">5GH32-13</strain>
    </source>
</reference>
<dbReference type="EC" id="2.10.1.1" evidence="11"/>
<dbReference type="Pfam" id="PF03454">
    <property type="entry name" value="MoeA_C"/>
    <property type="match status" value="1"/>
</dbReference>
<organism evidence="13 14">
    <name type="scientific">Paraflavitalea soli</name>
    <dbReference type="NCBI Taxonomy" id="2315862"/>
    <lineage>
        <taxon>Bacteria</taxon>
        <taxon>Pseudomonadati</taxon>
        <taxon>Bacteroidota</taxon>
        <taxon>Chitinophagia</taxon>
        <taxon>Chitinophagales</taxon>
        <taxon>Chitinophagaceae</taxon>
        <taxon>Paraflavitalea</taxon>
    </lineage>
</organism>
<dbReference type="GO" id="GO:0005829">
    <property type="term" value="C:cytosol"/>
    <property type="evidence" value="ECO:0007669"/>
    <property type="project" value="TreeGrafter"/>
</dbReference>
<dbReference type="InterPro" id="IPR005111">
    <property type="entry name" value="MoeA_C_domain_IV"/>
</dbReference>
<evidence type="ECO:0000256" key="3">
    <source>
        <dbReference type="ARBA" id="ARBA00005046"/>
    </source>
</evidence>
<evidence type="ECO:0000313" key="14">
    <source>
        <dbReference type="Proteomes" id="UP000263900"/>
    </source>
</evidence>
<evidence type="ECO:0000256" key="11">
    <source>
        <dbReference type="RuleBase" id="RU365090"/>
    </source>
</evidence>
<comment type="catalytic activity">
    <reaction evidence="10">
        <text>adenylyl-molybdopterin + molybdate = Mo-molybdopterin + AMP + H(+)</text>
        <dbReference type="Rhea" id="RHEA:35047"/>
        <dbReference type="ChEBI" id="CHEBI:15378"/>
        <dbReference type="ChEBI" id="CHEBI:36264"/>
        <dbReference type="ChEBI" id="CHEBI:62727"/>
        <dbReference type="ChEBI" id="CHEBI:71302"/>
        <dbReference type="ChEBI" id="CHEBI:456215"/>
        <dbReference type="EC" id="2.10.1.1"/>
    </reaction>
</comment>
<dbReference type="InterPro" id="IPR008284">
    <property type="entry name" value="MoCF_biosynth_CS"/>
</dbReference>
<evidence type="ECO:0000256" key="1">
    <source>
        <dbReference type="ARBA" id="ARBA00001946"/>
    </source>
</evidence>
<dbReference type="CDD" id="cd00887">
    <property type="entry name" value="MoeA"/>
    <property type="match status" value="1"/>
</dbReference>
<dbReference type="Gene3D" id="2.40.340.10">
    <property type="entry name" value="MoeA, C-terminal, domain IV"/>
    <property type="match status" value="1"/>
</dbReference>
<comment type="similarity">
    <text evidence="4 11">Belongs to the MoeA family.</text>
</comment>
<dbReference type="GO" id="GO:0046872">
    <property type="term" value="F:metal ion binding"/>
    <property type="evidence" value="ECO:0007669"/>
    <property type="project" value="UniProtKB-UniRule"/>
</dbReference>
<dbReference type="PROSITE" id="PS01079">
    <property type="entry name" value="MOCF_BIOSYNTHESIS_2"/>
    <property type="match status" value="1"/>
</dbReference>
<evidence type="ECO:0000256" key="10">
    <source>
        <dbReference type="ARBA" id="ARBA00047317"/>
    </source>
</evidence>
<proteinExistence type="inferred from homology"/>
<dbReference type="InterPro" id="IPR038987">
    <property type="entry name" value="MoeA-like"/>
</dbReference>
<evidence type="ECO:0000259" key="12">
    <source>
        <dbReference type="SMART" id="SM00852"/>
    </source>
</evidence>
<dbReference type="Pfam" id="PF00994">
    <property type="entry name" value="MoCF_biosynth"/>
    <property type="match status" value="1"/>
</dbReference>